<dbReference type="Pfam" id="PF02836">
    <property type="entry name" value="Glyco_hydro_2_C"/>
    <property type="match status" value="1"/>
</dbReference>
<evidence type="ECO:0000313" key="3">
    <source>
        <dbReference type="EMBL" id="NHF59527.1"/>
    </source>
</evidence>
<sequence length="1066" mass="120106">MNALQKKLLKLTFFFLTTFTFAQTAKVEVLQDENGTQLVVNGEKFMINGMNWDYIPIGTNTVNAEFWKKSDDVIKAGLDTEMSLLKNMNVNVIRQYTGVPAKWIKYIYENYGIYTMLNHSFGRYGLTLDGVWTPVTIYDDPKTQEFLMSEMEELVKGYKDTPGLLLYLLGNENNYGLFWAGAETEDFPDDEKEKEFIGESRGRPMYRLMNEAAKMMKAMDGSHPVAICNGDVLFIDIVAEECPDIDIYGTNTYRGVSFGDMFQVVKDKLNKPVLFTEFGADAFNAIENKEDQKAQAYYMVGNWKEIYENAAGLGKVGNSIGGFTFQFSDGWWKFGFDDRENADVHDTNASWSNGGYAIDLAAPGANNMNEEWFGICAKGPTNPRGLYDLYPRAAYYALKEAHQLNPYEEGVDLDFVENHFDNIEIMEAVLKARGDRAALLGEQSKLLRISNLQAKLATFSTGGSLITTPDNADPDDPLTFPNQLGFDHMQSYFIGVEGNPAPNMRAEVNLNVVGNVAQNPINEIFYENRARPITVTSPDGDVVLADNNRVAVYQAEFEWKAKEFDLRGFYRTGHYHWGYEGDFFGFYPEANYGPNLDIYNGEILGAEIDGKGVLKGLKAAIGPQLWWGANPTMLFKYQKHIGKFDVTGIYHRDFETEVVLDDNGRRILDANQVRSGVIPPWPTERAALAVEREFGKFGVELGGIWAGSPLNGITFQDVRGTPGNYVVYEDRIQASDNWGGKLKITYEGGKFNWYGQTAAMGLIANGGADQTLTFTGWKLRDTGSGNQVNILSGFTFAAGNFQIAPNFMWQKPLVDAMPNDVQGPGRLRNIIDDPFSVRANRETTAGELLITYDPTPGTWMYEWDNDRSEDAKFAMNLGFVYRHLPTTMDAHIGFQADRTFFAFPNSAPAEDLWEVHSRMVSKLGPDLGIIGNFYYGNGQGNGDSERLIRRFGGDVRMIYKKFRLQYTQKINDWGPYDYHRDFNLTFPVQLMLDISTTLGKPDWFILPSTQVGIRGTWRSLNEFSPRYSPIAVPPNTFPPEPILSPVGFDNGQEWEIMTYVHINIGQ</sequence>
<proteinExistence type="predicted"/>
<dbReference type="RefSeq" id="WP_152574028.1">
    <property type="nucleotide sequence ID" value="NZ_VIKU02000002.1"/>
</dbReference>
<evidence type="ECO:0000313" key="4">
    <source>
        <dbReference type="Proteomes" id="UP000707206"/>
    </source>
</evidence>
<dbReference type="Proteomes" id="UP000707206">
    <property type="component" value="Unassembled WGS sequence"/>
</dbReference>
<accession>A0A967AT96</accession>
<feature type="chain" id="PRO_5036901752" evidence="1">
    <location>
        <begin position="23"/>
        <end position="1066"/>
    </location>
</feature>
<protein>
    <submittedName>
        <fullName evidence="3">Glycosidase</fullName>
    </submittedName>
</protein>
<keyword evidence="4" id="KW-1185">Reference proteome</keyword>
<dbReference type="AlphaFoldDB" id="A0A967AT96"/>
<reference evidence="3" key="2">
    <citation type="submission" date="2020-03" db="EMBL/GenBank/DDBJ databases">
        <title>Flavobacteriaceae bacterium strain TP-CH-4, a member of the family Flavobacteriaceae isolated from a deep-sea seamount.</title>
        <authorList>
            <person name="Zhang D.-C."/>
        </authorList>
    </citation>
    <scope>NUCLEOTIDE SEQUENCE</scope>
    <source>
        <strain evidence="3">TP-CH-4</strain>
    </source>
</reference>
<keyword evidence="1" id="KW-0732">Signal</keyword>
<evidence type="ECO:0000259" key="2">
    <source>
        <dbReference type="Pfam" id="PF02836"/>
    </source>
</evidence>
<gene>
    <name evidence="3" type="ORF">FK220_009255</name>
</gene>
<reference evidence="3" key="1">
    <citation type="submission" date="2019-07" db="EMBL/GenBank/DDBJ databases">
        <authorList>
            <person name="De-Chao Zhang Q."/>
        </authorList>
    </citation>
    <scope>NUCLEOTIDE SEQUENCE</scope>
    <source>
        <strain evidence="3">TP-CH-4</strain>
    </source>
</reference>
<feature type="signal peptide" evidence="1">
    <location>
        <begin position="1"/>
        <end position="22"/>
    </location>
</feature>
<dbReference type="EMBL" id="VIKU02000002">
    <property type="protein sequence ID" value="NHF59527.1"/>
    <property type="molecule type" value="Genomic_DNA"/>
</dbReference>
<feature type="domain" description="Glycoside hydrolase family 2 catalytic" evidence="2">
    <location>
        <begin position="36"/>
        <end position="286"/>
    </location>
</feature>
<keyword evidence="3" id="KW-0326">Glycosidase</keyword>
<comment type="caution">
    <text evidence="3">The sequence shown here is derived from an EMBL/GenBank/DDBJ whole genome shotgun (WGS) entry which is preliminary data.</text>
</comment>
<dbReference type="GO" id="GO:0004553">
    <property type="term" value="F:hydrolase activity, hydrolyzing O-glycosyl compounds"/>
    <property type="evidence" value="ECO:0007669"/>
    <property type="project" value="InterPro"/>
</dbReference>
<evidence type="ECO:0000256" key="1">
    <source>
        <dbReference type="SAM" id="SignalP"/>
    </source>
</evidence>
<dbReference type="Gene3D" id="3.20.20.80">
    <property type="entry name" value="Glycosidases"/>
    <property type="match status" value="1"/>
</dbReference>
<organism evidence="3 4">
    <name type="scientific">Pelagihabitans pacificus</name>
    <dbReference type="NCBI Taxonomy" id="2696054"/>
    <lineage>
        <taxon>Bacteria</taxon>
        <taxon>Pseudomonadati</taxon>
        <taxon>Bacteroidota</taxon>
        <taxon>Flavobacteriia</taxon>
        <taxon>Flavobacteriales</taxon>
        <taxon>Flavobacteriaceae</taxon>
        <taxon>Pelagihabitans</taxon>
    </lineage>
</organism>
<dbReference type="SUPFAM" id="SSF51445">
    <property type="entry name" value="(Trans)glycosidases"/>
    <property type="match status" value="1"/>
</dbReference>
<dbReference type="InterPro" id="IPR017853">
    <property type="entry name" value="GH"/>
</dbReference>
<dbReference type="GO" id="GO:0005975">
    <property type="term" value="P:carbohydrate metabolic process"/>
    <property type="evidence" value="ECO:0007669"/>
    <property type="project" value="InterPro"/>
</dbReference>
<name>A0A967AT96_9FLAO</name>
<dbReference type="InterPro" id="IPR006103">
    <property type="entry name" value="Glyco_hydro_2_cat"/>
</dbReference>
<keyword evidence="3" id="KW-0378">Hydrolase</keyword>